<dbReference type="EMBL" id="LSYV01000100">
    <property type="protein sequence ID" value="KXZ43182.1"/>
    <property type="molecule type" value="Genomic_DNA"/>
</dbReference>
<dbReference type="AlphaFoldDB" id="A0A150G005"/>
<evidence type="ECO:0000313" key="1">
    <source>
        <dbReference type="EMBL" id="KXZ43182.1"/>
    </source>
</evidence>
<evidence type="ECO:0000313" key="2">
    <source>
        <dbReference type="Proteomes" id="UP000075714"/>
    </source>
</evidence>
<comment type="caution">
    <text evidence="1">The sequence shown here is derived from an EMBL/GenBank/DDBJ whole genome shotgun (WGS) entry which is preliminary data.</text>
</comment>
<keyword evidence="2" id="KW-1185">Reference proteome</keyword>
<sequence length="284" mass="29409">MRGHSPGPAGGAAAPGIVGAAGAASPGPNGGVGTGVGAPAASVAEEPDVWETDAEYATNLHMRGLDNSEIHARDYQVADPPMENPEAARLRASGTLVSTAGGTSVKPVNEFSPTFLNMCPVGIFLYGAALVVVRAAPPAGQTHVLRASHYATKYQTKKIQLGTMEKLARAGESIGAYTWRQAGGEPPTRLNQDGGLHNLSITVMQSTTTLSIGLAMANYLLHGYATFVKSSFAALAAMYQVAKLSPKQAAKVYPLAVAAGGRAVRHLARPAQIWDDLRERAVAG</sequence>
<protein>
    <submittedName>
        <fullName evidence="1">Uncharacterized protein</fullName>
    </submittedName>
</protein>
<accession>A0A150G005</accession>
<gene>
    <name evidence="1" type="ORF">GPECTOR_99g817</name>
</gene>
<reference evidence="2" key="1">
    <citation type="journal article" date="2016" name="Nat. Commun.">
        <title>The Gonium pectorale genome demonstrates co-option of cell cycle regulation during the evolution of multicellularity.</title>
        <authorList>
            <person name="Hanschen E.R."/>
            <person name="Marriage T.N."/>
            <person name="Ferris P.J."/>
            <person name="Hamaji T."/>
            <person name="Toyoda A."/>
            <person name="Fujiyama A."/>
            <person name="Neme R."/>
            <person name="Noguchi H."/>
            <person name="Minakuchi Y."/>
            <person name="Suzuki M."/>
            <person name="Kawai-Toyooka H."/>
            <person name="Smith D.R."/>
            <person name="Sparks H."/>
            <person name="Anderson J."/>
            <person name="Bakaric R."/>
            <person name="Luria V."/>
            <person name="Karger A."/>
            <person name="Kirschner M.W."/>
            <person name="Durand P.M."/>
            <person name="Michod R.E."/>
            <person name="Nozaki H."/>
            <person name="Olson B.J."/>
        </authorList>
    </citation>
    <scope>NUCLEOTIDE SEQUENCE [LARGE SCALE GENOMIC DNA]</scope>
    <source>
        <strain evidence="2">NIES-2863</strain>
    </source>
</reference>
<dbReference type="Proteomes" id="UP000075714">
    <property type="component" value="Unassembled WGS sequence"/>
</dbReference>
<proteinExistence type="predicted"/>
<organism evidence="1 2">
    <name type="scientific">Gonium pectorale</name>
    <name type="common">Green alga</name>
    <dbReference type="NCBI Taxonomy" id="33097"/>
    <lineage>
        <taxon>Eukaryota</taxon>
        <taxon>Viridiplantae</taxon>
        <taxon>Chlorophyta</taxon>
        <taxon>core chlorophytes</taxon>
        <taxon>Chlorophyceae</taxon>
        <taxon>CS clade</taxon>
        <taxon>Chlamydomonadales</taxon>
        <taxon>Volvocaceae</taxon>
        <taxon>Gonium</taxon>
    </lineage>
</organism>
<name>A0A150G005_GONPE</name>